<dbReference type="AlphaFoldDB" id="A0A8J6F3D9"/>
<sequence>METCDMLMRLFTAKQRQNCSEILIISIDCGTGLQKVLNQAFLTQSLRANLLTNLSAWSISIRDTYRIFGGGTLSVLGNYCTRLQLQ</sequence>
<proteinExistence type="predicted"/>
<name>A0A8J6F3D9_ELECQ</name>
<gene>
    <name evidence="1" type="ORF">GDO78_011589</name>
</gene>
<evidence type="ECO:0000313" key="1">
    <source>
        <dbReference type="EMBL" id="KAG9479640.1"/>
    </source>
</evidence>
<accession>A0A8J6F3D9</accession>
<protein>
    <submittedName>
        <fullName evidence="1">Uncharacterized protein</fullName>
    </submittedName>
</protein>
<reference evidence="1" key="1">
    <citation type="thesis" date="2020" institute="ProQuest LLC" country="789 East Eisenhower Parkway, Ann Arbor, MI, USA">
        <title>Comparative Genomics and Chromosome Evolution.</title>
        <authorList>
            <person name="Mudd A.B."/>
        </authorList>
    </citation>
    <scope>NUCLEOTIDE SEQUENCE</scope>
    <source>
        <strain evidence="1">HN-11 Male</strain>
        <tissue evidence="1">Kidney and liver</tissue>
    </source>
</reference>
<organism evidence="1 2">
    <name type="scientific">Eleutherodactylus coqui</name>
    <name type="common">Puerto Rican coqui</name>
    <dbReference type="NCBI Taxonomy" id="57060"/>
    <lineage>
        <taxon>Eukaryota</taxon>
        <taxon>Metazoa</taxon>
        <taxon>Chordata</taxon>
        <taxon>Craniata</taxon>
        <taxon>Vertebrata</taxon>
        <taxon>Euteleostomi</taxon>
        <taxon>Amphibia</taxon>
        <taxon>Batrachia</taxon>
        <taxon>Anura</taxon>
        <taxon>Neobatrachia</taxon>
        <taxon>Hyloidea</taxon>
        <taxon>Eleutherodactylidae</taxon>
        <taxon>Eleutherodactylinae</taxon>
        <taxon>Eleutherodactylus</taxon>
        <taxon>Eleutherodactylus</taxon>
    </lineage>
</organism>
<keyword evidence="2" id="KW-1185">Reference proteome</keyword>
<comment type="caution">
    <text evidence="1">The sequence shown here is derived from an EMBL/GenBank/DDBJ whole genome shotgun (WGS) entry which is preliminary data.</text>
</comment>
<evidence type="ECO:0000313" key="2">
    <source>
        <dbReference type="Proteomes" id="UP000770717"/>
    </source>
</evidence>
<dbReference type="Proteomes" id="UP000770717">
    <property type="component" value="Unassembled WGS sequence"/>
</dbReference>
<dbReference type="EMBL" id="WNTK01000007">
    <property type="protein sequence ID" value="KAG9479640.1"/>
    <property type="molecule type" value="Genomic_DNA"/>
</dbReference>